<evidence type="ECO:0000256" key="4">
    <source>
        <dbReference type="ARBA" id="ARBA00022989"/>
    </source>
</evidence>
<keyword evidence="3 6" id="KW-0812">Transmembrane</keyword>
<dbReference type="CDD" id="cd06579">
    <property type="entry name" value="TM_PBP1_transp_AraH_like"/>
    <property type="match status" value="1"/>
</dbReference>
<keyword evidence="4 6" id="KW-1133">Transmembrane helix</keyword>
<comment type="subcellular location">
    <subcellularLocation>
        <location evidence="1">Cell membrane</location>
        <topology evidence="1">Multi-pass membrane protein</topology>
    </subcellularLocation>
</comment>
<dbReference type="KEGG" id="anr:Ana3638_20345"/>
<accession>A0A6P1TTL0</accession>
<keyword evidence="8" id="KW-1185">Reference proteome</keyword>
<name>A0A6P1TTL0_9FIRM</name>
<dbReference type="AlphaFoldDB" id="A0A6P1TTL0"/>
<feature type="transmembrane region" description="Helical" evidence="6">
    <location>
        <begin position="12"/>
        <end position="32"/>
    </location>
</feature>
<keyword evidence="2" id="KW-1003">Cell membrane</keyword>
<reference evidence="7 8" key="1">
    <citation type="submission" date="2020-01" db="EMBL/GenBank/DDBJ databases">
        <title>Genome analysis of Anaerocolumna sp. CBA3638.</title>
        <authorList>
            <person name="Kim J."/>
            <person name="Roh S.W."/>
        </authorList>
    </citation>
    <scope>NUCLEOTIDE SEQUENCE [LARGE SCALE GENOMIC DNA]</scope>
    <source>
        <strain evidence="7 8">CBA3638</strain>
    </source>
</reference>
<evidence type="ECO:0000256" key="5">
    <source>
        <dbReference type="ARBA" id="ARBA00023136"/>
    </source>
</evidence>
<proteinExistence type="predicted"/>
<keyword evidence="5 6" id="KW-0472">Membrane</keyword>
<dbReference type="GO" id="GO:0022857">
    <property type="term" value="F:transmembrane transporter activity"/>
    <property type="evidence" value="ECO:0007669"/>
    <property type="project" value="InterPro"/>
</dbReference>
<evidence type="ECO:0000256" key="1">
    <source>
        <dbReference type="ARBA" id="ARBA00004651"/>
    </source>
</evidence>
<dbReference type="EMBL" id="CP048000">
    <property type="protein sequence ID" value="QHQ62838.1"/>
    <property type="molecule type" value="Genomic_DNA"/>
</dbReference>
<dbReference type="InterPro" id="IPR001851">
    <property type="entry name" value="ABC_transp_permease"/>
</dbReference>
<feature type="transmembrane region" description="Helical" evidence="6">
    <location>
        <begin position="93"/>
        <end position="116"/>
    </location>
</feature>
<dbReference type="GO" id="GO:0005886">
    <property type="term" value="C:plasma membrane"/>
    <property type="evidence" value="ECO:0007669"/>
    <property type="project" value="UniProtKB-SubCell"/>
</dbReference>
<dbReference type="Pfam" id="PF02653">
    <property type="entry name" value="BPD_transp_2"/>
    <property type="match status" value="1"/>
</dbReference>
<evidence type="ECO:0000313" key="7">
    <source>
        <dbReference type="EMBL" id="QHQ62838.1"/>
    </source>
</evidence>
<evidence type="ECO:0000256" key="6">
    <source>
        <dbReference type="SAM" id="Phobius"/>
    </source>
</evidence>
<feature type="transmembrane region" description="Helical" evidence="6">
    <location>
        <begin position="38"/>
        <end position="63"/>
    </location>
</feature>
<dbReference type="PANTHER" id="PTHR32196">
    <property type="entry name" value="ABC TRANSPORTER PERMEASE PROTEIN YPHD-RELATED-RELATED"/>
    <property type="match status" value="1"/>
</dbReference>
<feature type="transmembrane region" description="Helical" evidence="6">
    <location>
        <begin position="204"/>
        <end position="230"/>
    </location>
</feature>
<feature type="transmembrane region" description="Helical" evidence="6">
    <location>
        <begin position="292"/>
        <end position="312"/>
    </location>
</feature>
<feature type="transmembrane region" description="Helical" evidence="6">
    <location>
        <begin position="242"/>
        <end position="261"/>
    </location>
</feature>
<protein>
    <submittedName>
        <fullName evidence="7">Ribose ABC transporter permease</fullName>
    </submittedName>
</protein>
<organism evidence="7 8">
    <name type="scientific">Anaerocolumna sedimenticola</name>
    <dbReference type="NCBI Taxonomy" id="2696063"/>
    <lineage>
        <taxon>Bacteria</taxon>
        <taxon>Bacillati</taxon>
        <taxon>Bacillota</taxon>
        <taxon>Clostridia</taxon>
        <taxon>Lachnospirales</taxon>
        <taxon>Lachnospiraceae</taxon>
        <taxon>Anaerocolumna</taxon>
    </lineage>
</organism>
<dbReference type="RefSeq" id="WP_161839660.1">
    <property type="nucleotide sequence ID" value="NZ_CP048000.1"/>
</dbReference>
<sequence>MKEKQKLIVGEFLRNNMAWVLLVVCCAIFSVISPNFFSFVNIINILNQNAYIIITALGISFIMMAGEVDISVGFAISLNGVVVALLMTKYGMLPVFGVIVSIVLGIIICLVNMLIAHKLKLQLFMATVGTTTIFQGLAFVLTQSKTISNLPAAFKWIGQGYVGPFPIPVIISFVLFLIVSFILNKTYIGRYVFAIGGNVEAARLAGINVFGMKVFIAGIAGFMTGVGAIILSARLGSVTANMGTGLEFTIITAVLLGGVSVRGGEGKISGVVAGVLILAILSNGMQLARLDVYYQFVAKGIIMLAAIGFDVFQLNRKKKASVKIQAVDTTEQTEKK</sequence>
<evidence type="ECO:0000313" key="8">
    <source>
        <dbReference type="Proteomes" id="UP000464314"/>
    </source>
</evidence>
<feature type="transmembrane region" description="Helical" evidence="6">
    <location>
        <begin position="123"/>
        <end position="141"/>
    </location>
</feature>
<evidence type="ECO:0000256" key="3">
    <source>
        <dbReference type="ARBA" id="ARBA00022692"/>
    </source>
</evidence>
<dbReference type="Proteomes" id="UP000464314">
    <property type="component" value="Chromosome"/>
</dbReference>
<feature type="transmembrane region" description="Helical" evidence="6">
    <location>
        <begin position="268"/>
        <end position="286"/>
    </location>
</feature>
<gene>
    <name evidence="7" type="primary">rbsC</name>
    <name evidence="7" type="ORF">Ana3638_20345</name>
</gene>
<evidence type="ECO:0000256" key="2">
    <source>
        <dbReference type="ARBA" id="ARBA00022475"/>
    </source>
</evidence>
<feature type="transmembrane region" description="Helical" evidence="6">
    <location>
        <begin position="161"/>
        <end position="183"/>
    </location>
</feature>